<dbReference type="Gene3D" id="3.90.550.10">
    <property type="entry name" value="Spore Coat Polysaccharide Biosynthesis Protein SpsA, Chain A"/>
    <property type="match status" value="1"/>
</dbReference>
<evidence type="ECO:0000256" key="2">
    <source>
        <dbReference type="ARBA" id="ARBA00022679"/>
    </source>
</evidence>
<accession>A0A1H0ZC68</accession>
<dbReference type="Pfam" id="PF00535">
    <property type="entry name" value="Glycos_transf_2"/>
    <property type="match status" value="1"/>
</dbReference>
<dbReference type="CDD" id="cd00761">
    <property type="entry name" value="Glyco_tranf_GTA_type"/>
    <property type="match status" value="1"/>
</dbReference>
<dbReference type="InterPro" id="IPR001173">
    <property type="entry name" value="Glyco_trans_2-like"/>
</dbReference>
<dbReference type="PANTHER" id="PTHR22916:SF51">
    <property type="entry name" value="GLYCOSYLTRANSFERASE EPSH-RELATED"/>
    <property type="match status" value="1"/>
</dbReference>
<keyword evidence="5" id="KW-1185">Reference proteome</keyword>
<dbReference type="PANTHER" id="PTHR22916">
    <property type="entry name" value="GLYCOSYLTRANSFERASE"/>
    <property type="match status" value="1"/>
</dbReference>
<dbReference type="EMBL" id="FNJW01000008">
    <property type="protein sequence ID" value="SDQ25075.1"/>
    <property type="molecule type" value="Genomic_DNA"/>
</dbReference>
<proteinExistence type="predicted"/>
<gene>
    <name evidence="4" type="ORF">SAMN04487752_1439</name>
</gene>
<evidence type="ECO:0000313" key="5">
    <source>
        <dbReference type="Proteomes" id="UP000199481"/>
    </source>
</evidence>
<reference evidence="5" key="1">
    <citation type="submission" date="2016-10" db="EMBL/GenBank/DDBJ databases">
        <authorList>
            <person name="Varghese N."/>
            <person name="Submissions S."/>
        </authorList>
    </citation>
    <scope>NUCLEOTIDE SEQUENCE [LARGE SCALE GENOMIC DNA]</scope>
    <source>
        <strain evidence="5">MPL-11</strain>
    </source>
</reference>
<dbReference type="InterPro" id="IPR029044">
    <property type="entry name" value="Nucleotide-diphossugar_trans"/>
</dbReference>
<evidence type="ECO:0000259" key="3">
    <source>
        <dbReference type="Pfam" id="PF00535"/>
    </source>
</evidence>
<sequence>MISIVVPIRNVEKSLTKCLQSIKGQTYHQLQVILVDIGSIDKSGEICEKFAKNDSRFTVIHIPNSNLSVAKNIGLSHAQGEHICFINAVDWIDSEMLERLITTDKLYNADMVTCRYYEDTISELYLVPGPDETKMVSKNEAIQLCLAQTRTHGFLCNKLFKLDLFNSYPTIRFDEKIGYYEDLLVVIQCFFKSQTIIYSPPPHYHYYLSRHLPISVLQNKAKLTGLTALEQAIDLLVQDPTIDTRILKDYYIRLTLSSLFLLVSLENVTSPLIIELKQNLYRYGLYEHKDKDLRKCHLITRRNVGLGKIYWDMFYKKKLAE</sequence>
<evidence type="ECO:0000313" key="4">
    <source>
        <dbReference type="EMBL" id="SDQ25075.1"/>
    </source>
</evidence>
<keyword evidence="2 4" id="KW-0808">Transferase</keyword>
<dbReference type="RefSeq" id="WP_176944090.1">
    <property type="nucleotide sequence ID" value="NZ_CP084916.1"/>
</dbReference>
<dbReference type="AlphaFoldDB" id="A0A1H0ZC68"/>
<keyword evidence="1" id="KW-0328">Glycosyltransferase</keyword>
<feature type="domain" description="Glycosyltransferase 2-like" evidence="3">
    <location>
        <begin position="3"/>
        <end position="165"/>
    </location>
</feature>
<protein>
    <submittedName>
        <fullName evidence="4">Glycosyl transferase family 2</fullName>
    </submittedName>
</protein>
<evidence type="ECO:0000256" key="1">
    <source>
        <dbReference type="ARBA" id="ARBA00022676"/>
    </source>
</evidence>
<organism evidence="4 5">
    <name type="scientific">Carnobacterium viridans</name>
    <dbReference type="NCBI Taxonomy" id="174587"/>
    <lineage>
        <taxon>Bacteria</taxon>
        <taxon>Bacillati</taxon>
        <taxon>Bacillota</taxon>
        <taxon>Bacilli</taxon>
        <taxon>Lactobacillales</taxon>
        <taxon>Carnobacteriaceae</taxon>
        <taxon>Carnobacterium</taxon>
    </lineage>
</organism>
<dbReference type="Proteomes" id="UP000199481">
    <property type="component" value="Unassembled WGS sequence"/>
</dbReference>
<name>A0A1H0ZC68_9LACT</name>
<dbReference type="SUPFAM" id="SSF53448">
    <property type="entry name" value="Nucleotide-diphospho-sugar transferases"/>
    <property type="match status" value="1"/>
</dbReference>
<dbReference type="GO" id="GO:0016757">
    <property type="term" value="F:glycosyltransferase activity"/>
    <property type="evidence" value="ECO:0007669"/>
    <property type="project" value="UniProtKB-KW"/>
</dbReference>